<dbReference type="SUPFAM" id="SSF49313">
    <property type="entry name" value="Cadherin-like"/>
    <property type="match status" value="1"/>
</dbReference>
<dbReference type="CDD" id="cd11304">
    <property type="entry name" value="Cadherin_repeat"/>
    <property type="match status" value="1"/>
</dbReference>
<keyword evidence="2" id="KW-1185">Reference proteome</keyword>
<dbReference type="Gene3D" id="2.60.40.60">
    <property type="entry name" value="Cadherins"/>
    <property type="match status" value="1"/>
</dbReference>
<evidence type="ECO:0000313" key="2">
    <source>
        <dbReference type="Proteomes" id="UP000887013"/>
    </source>
</evidence>
<protein>
    <submittedName>
        <fullName evidence="1">Uncharacterized protein</fullName>
    </submittedName>
</protein>
<organism evidence="1 2">
    <name type="scientific">Nephila pilipes</name>
    <name type="common">Giant wood spider</name>
    <name type="synonym">Nephila maculata</name>
    <dbReference type="NCBI Taxonomy" id="299642"/>
    <lineage>
        <taxon>Eukaryota</taxon>
        <taxon>Metazoa</taxon>
        <taxon>Ecdysozoa</taxon>
        <taxon>Arthropoda</taxon>
        <taxon>Chelicerata</taxon>
        <taxon>Arachnida</taxon>
        <taxon>Araneae</taxon>
        <taxon>Araneomorphae</taxon>
        <taxon>Entelegynae</taxon>
        <taxon>Araneoidea</taxon>
        <taxon>Nephilidae</taxon>
        <taxon>Nephila</taxon>
    </lineage>
</organism>
<dbReference type="OrthoDB" id="10439180at2759"/>
<dbReference type="InterPro" id="IPR015919">
    <property type="entry name" value="Cadherin-like_sf"/>
</dbReference>
<evidence type="ECO:0000313" key="1">
    <source>
        <dbReference type="EMBL" id="GFT82252.1"/>
    </source>
</evidence>
<reference evidence="1" key="1">
    <citation type="submission" date="2020-08" db="EMBL/GenBank/DDBJ databases">
        <title>Multicomponent nature underlies the extraordinary mechanical properties of spider dragline silk.</title>
        <authorList>
            <person name="Kono N."/>
            <person name="Nakamura H."/>
            <person name="Mori M."/>
            <person name="Yoshida Y."/>
            <person name="Ohtoshi R."/>
            <person name="Malay A.D."/>
            <person name="Moran D.A.P."/>
            <person name="Tomita M."/>
            <person name="Numata K."/>
            <person name="Arakawa K."/>
        </authorList>
    </citation>
    <scope>NUCLEOTIDE SEQUENCE</scope>
</reference>
<name>A0A8X6PPK0_NEPPI</name>
<sequence length="65" mass="7737">LFVMEADTGRLTEPACLDREKRDRYSLKVRAENFGRHRFEREISRSAEKWEPFHGFVCLNFTTGE</sequence>
<gene>
    <name evidence="1" type="ORF">NPIL_469331</name>
</gene>
<feature type="non-terminal residue" evidence="1">
    <location>
        <position position="1"/>
    </location>
</feature>
<accession>A0A8X6PPK0</accession>
<comment type="caution">
    <text evidence="1">The sequence shown here is derived from an EMBL/GenBank/DDBJ whole genome shotgun (WGS) entry which is preliminary data.</text>
</comment>
<dbReference type="GO" id="GO:0016020">
    <property type="term" value="C:membrane"/>
    <property type="evidence" value="ECO:0007669"/>
    <property type="project" value="InterPro"/>
</dbReference>
<dbReference type="AlphaFoldDB" id="A0A8X6PPK0"/>
<proteinExistence type="predicted"/>
<dbReference type="Proteomes" id="UP000887013">
    <property type="component" value="Unassembled WGS sequence"/>
</dbReference>
<dbReference type="EMBL" id="BMAW01072294">
    <property type="protein sequence ID" value="GFT82252.1"/>
    <property type="molecule type" value="Genomic_DNA"/>
</dbReference>
<dbReference type="GO" id="GO:0005509">
    <property type="term" value="F:calcium ion binding"/>
    <property type="evidence" value="ECO:0007669"/>
    <property type="project" value="InterPro"/>
</dbReference>